<evidence type="ECO:0000256" key="6">
    <source>
        <dbReference type="SAM" id="Phobius"/>
    </source>
</evidence>
<dbReference type="AlphaFoldDB" id="A0A9P9DS49"/>
<evidence type="ECO:0000256" key="2">
    <source>
        <dbReference type="ARBA" id="ARBA00022692"/>
    </source>
</evidence>
<comment type="similarity">
    <text evidence="5">Belongs to the SAT4 family.</text>
</comment>
<feature type="transmembrane region" description="Helical" evidence="6">
    <location>
        <begin position="204"/>
        <end position="226"/>
    </location>
</feature>
<evidence type="ECO:0000313" key="9">
    <source>
        <dbReference type="Proteomes" id="UP000700596"/>
    </source>
</evidence>
<comment type="caution">
    <text evidence="8">The sequence shown here is derived from an EMBL/GenBank/DDBJ whole genome shotgun (WGS) entry which is preliminary data.</text>
</comment>
<keyword evidence="4 6" id="KW-0472">Membrane</keyword>
<evidence type="ECO:0000313" key="8">
    <source>
        <dbReference type="EMBL" id="KAH7124072.1"/>
    </source>
</evidence>
<feature type="transmembrane region" description="Helical" evidence="6">
    <location>
        <begin position="126"/>
        <end position="147"/>
    </location>
</feature>
<sequence>MGGQGFEMSFQRQLVTQSWSLFARWRRARSASLLAPDDWIMMTAVSAFYTTLIVCLNIIATGGGSNMYPPEQFDLFTEDEIRERVKGSKIVVISEQAMLNLIWSLKVCMLFMYARMTEGTNHRKWVKYLAIYVAVGWVAVQITFFTACRPFKGYWGMPPPNPQCTTLEHYAIINAVFNLSSDFGMLLLPIPLLISLSLPTKQKAVLAIVFSMGVFVIIAAILTKVYNLSDVYDTAYMLWYTREASVAVYVANLPGIWPLLREHVRFLRNHTSYPHGSALPQYGNVSTMHRSRKQTTNVQADDEIELGRRSFSKSTTRSMVSVARRESEEGVMPGFGEKVEKVGSEDSDERALNEGVNGGSGGWGGLNLEVHVDKTIEVQRVSWDGAAGVRSVNRREQWEVSTTAPKVVIQGPTGEVVGKAG</sequence>
<evidence type="ECO:0000256" key="1">
    <source>
        <dbReference type="ARBA" id="ARBA00004141"/>
    </source>
</evidence>
<feature type="domain" description="Rhodopsin" evidence="7">
    <location>
        <begin position="25"/>
        <end position="261"/>
    </location>
</feature>
<comment type="subcellular location">
    <subcellularLocation>
        <location evidence="1">Membrane</location>
        <topology evidence="1">Multi-pass membrane protein</topology>
    </subcellularLocation>
</comment>
<gene>
    <name evidence="8" type="ORF">B0J11DRAFT_607086</name>
</gene>
<dbReference type="InterPro" id="IPR052337">
    <property type="entry name" value="SAT4-like"/>
</dbReference>
<dbReference type="Pfam" id="PF20684">
    <property type="entry name" value="Fung_rhodopsin"/>
    <property type="match status" value="1"/>
</dbReference>
<dbReference type="PANTHER" id="PTHR33048">
    <property type="entry name" value="PTH11-LIKE INTEGRAL MEMBRANE PROTEIN (AFU_ORTHOLOGUE AFUA_5G11245)"/>
    <property type="match status" value="1"/>
</dbReference>
<evidence type="ECO:0000256" key="3">
    <source>
        <dbReference type="ARBA" id="ARBA00022989"/>
    </source>
</evidence>
<dbReference type="InterPro" id="IPR049326">
    <property type="entry name" value="Rhodopsin_dom_fungi"/>
</dbReference>
<feature type="transmembrane region" description="Helical" evidence="6">
    <location>
        <begin position="39"/>
        <end position="60"/>
    </location>
</feature>
<dbReference type="OrthoDB" id="3903189at2759"/>
<keyword evidence="9" id="KW-1185">Reference proteome</keyword>
<dbReference type="Proteomes" id="UP000700596">
    <property type="component" value="Unassembled WGS sequence"/>
</dbReference>
<evidence type="ECO:0000259" key="7">
    <source>
        <dbReference type="Pfam" id="PF20684"/>
    </source>
</evidence>
<keyword evidence="3 6" id="KW-1133">Transmembrane helix</keyword>
<proteinExistence type="inferred from homology"/>
<dbReference type="EMBL" id="JAGMWT010000008">
    <property type="protein sequence ID" value="KAH7124072.1"/>
    <property type="molecule type" value="Genomic_DNA"/>
</dbReference>
<name>A0A9P9DS49_9PLEO</name>
<protein>
    <recommendedName>
        <fullName evidence="7">Rhodopsin domain-containing protein</fullName>
    </recommendedName>
</protein>
<evidence type="ECO:0000256" key="4">
    <source>
        <dbReference type="ARBA" id="ARBA00023136"/>
    </source>
</evidence>
<feature type="transmembrane region" description="Helical" evidence="6">
    <location>
        <begin position="167"/>
        <end position="192"/>
    </location>
</feature>
<evidence type="ECO:0000256" key="5">
    <source>
        <dbReference type="ARBA" id="ARBA00038359"/>
    </source>
</evidence>
<accession>A0A9P9DS49</accession>
<reference evidence="8" key="1">
    <citation type="journal article" date="2021" name="Nat. Commun.">
        <title>Genetic determinants of endophytism in the Arabidopsis root mycobiome.</title>
        <authorList>
            <person name="Mesny F."/>
            <person name="Miyauchi S."/>
            <person name="Thiergart T."/>
            <person name="Pickel B."/>
            <person name="Atanasova L."/>
            <person name="Karlsson M."/>
            <person name="Huettel B."/>
            <person name="Barry K.W."/>
            <person name="Haridas S."/>
            <person name="Chen C."/>
            <person name="Bauer D."/>
            <person name="Andreopoulos W."/>
            <person name="Pangilinan J."/>
            <person name="LaButti K."/>
            <person name="Riley R."/>
            <person name="Lipzen A."/>
            <person name="Clum A."/>
            <person name="Drula E."/>
            <person name="Henrissat B."/>
            <person name="Kohler A."/>
            <person name="Grigoriev I.V."/>
            <person name="Martin F.M."/>
            <person name="Hacquard S."/>
        </authorList>
    </citation>
    <scope>NUCLEOTIDE SEQUENCE</scope>
    <source>
        <strain evidence="8">MPI-CAGE-CH-0243</strain>
    </source>
</reference>
<feature type="transmembrane region" description="Helical" evidence="6">
    <location>
        <begin position="238"/>
        <end position="260"/>
    </location>
</feature>
<dbReference type="GO" id="GO:0016020">
    <property type="term" value="C:membrane"/>
    <property type="evidence" value="ECO:0007669"/>
    <property type="project" value="UniProtKB-SubCell"/>
</dbReference>
<organism evidence="8 9">
    <name type="scientific">Dendryphion nanum</name>
    <dbReference type="NCBI Taxonomy" id="256645"/>
    <lineage>
        <taxon>Eukaryota</taxon>
        <taxon>Fungi</taxon>
        <taxon>Dikarya</taxon>
        <taxon>Ascomycota</taxon>
        <taxon>Pezizomycotina</taxon>
        <taxon>Dothideomycetes</taxon>
        <taxon>Pleosporomycetidae</taxon>
        <taxon>Pleosporales</taxon>
        <taxon>Torulaceae</taxon>
        <taxon>Dendryphion</taxon>
    </lineage>
</organism>
<dbReference type="PANTHER" id="PTHR33048:SF149">
    <property type="entry name" value="UBID FAMILY DECARBOXYLASE"/>
    <property type="match status" value="1"/>
</dbReference>
<keyword evidence="2 6" id="KW-0812">Transmembrane</keyword>